<evidence type="ECO:0000256" key="1">
    <source>
        <dbReference type="ARBA" id="ARBA00004236"/>
    </source>
</evidence>
<keyword evidence="8 22" id="KW-0328">Glycosyltransferase</keyword>
<dbReference type="GO" id="GO:0008955">
    <property type="term" value="F:peptidoglycan glycosyltransferase activity"/>
    <property type="evidence" value="ECO:0007669"/>
    <property type="project" value="UniProtKB-EC"/>
</dbReference>
<dbReference type="GO" id="GO:0006508">
    <property type="term" value="P:proteolysis"/>
    <property type="evidence" value="ECO:0007669"/>
    <property type="project" value="UniProtKB-KW"/>
</dbReference>
<dbReference type="Proteomes" id="UP000238701">
    <property type="component" value="Unassembled WGS sequence"/>
</dbReference>
<gene>
    <name evidence="22" type="ORF">SBA1_550013</name>
</gene>
<comment type="similarity">
    <text evidence="4">In the N-terminal section; belongs to the glycosyltransferase 51 family.</text>
</comment>
<evidence type="ECO:0000256" key="8">
    <source>
        <dbReference type="ARBA" id="ARBA00022676"/>
    </source>
</evidence>
<keyword evidence="14" id="KW-0511">Multifunctional enzyme</keyword>
<feature type="transmembrane region" description="Helical" evidence="19">
    <location>
        <begin position="21"/>
        <end position="44"/>
    </location>
</feature>
<comment type="catalytic activity">
    <reaction evidence="17">
        <text>[GlcNAc-(1-&gt;4)-Mur2Ac(oyl-L-Ala-gamma-D-Glu-L-Lys-D-Ala-D-Ala)](n)-di-trans,octa-cis-undecaprenyl diphosphate + beta-D-GlcNAc-(1-&gt;4)-Mur2Ac(oyl-L-Ala-gamma-D-Glu-L-Lys-D-Ala-D-Ala)-di-trans,octa-cis-undecaprenyl diphosphate = [GlcNAc-(1-&gt;4)-Mur2Ac(oyl-L-Ala-gamma-D-Glu-L-Lys-D-Ala-D-Ala)](n+1)-di-trans,octa-cis-undecaprenyl diphosphate + di-trans,octa-cis-undecaprenyl diphosphate + H(+)</text>
        <dbReference type="Rhea" id="RHEA:23708"/>
        <dbReference type="Rhea" id="RHEA-COMP:9602"/>
        <dbReference type="Rhea" id="RHEA-COMP:9603"/>
        <dbReference type="ChEBI" id="CHEBI:15378"/>
        <dbReference type="ChEBI" id="CHEBI:58405"/>
        <dbReference type="ChEBI" id="CHEBI:60033"/>
        <dbReference type="ChEBI" id="CHEBI:78435"/>
        <dbReference type="EC" id="2.4.99.28"/>
    </reaction>
</comment>
<dbReference type="FunFam" id="1.10.3810.10:FF:000001">
    <property type="entry name" value="Penicillin-binding protein 1A"/>
    <property type="match status" value="1"/>
</dbReference>
<reference evidence="23" key="1">
    <citation type="submission" date="2018-02" db="EMBL/GenBank/DDBJ databases">
        <authorList>
            <person name="Hausmann B."/>
        </authorList>
    </citation>
    <scope>NUCLEOTIDE SEQUENCE [LARGE SCALE GENOMIC DNA]</scope>
    <source>
        <strain evidence="23">Peat soil MAG SbA1</strain>
    </source>
</reference>
<organism evidence="22 23">
    <name type="scientific">Candidatus Sulfotelmatobacter kueseliae</name>
    <dbReference type="NCBI Taxonomy" id="2042962"/>
    <lineage>
        <taxon>Bacteria</taxon>
        <taxon>Pseudomonadati</taxon>
        <taxon>Acidobacteriota</taxon>
        <taxon>Terriglobia</taxon>
        <taxon>Terriglobales</taxon>
        <taxon>Candidatus Korobacteraceae</taxon>
        <taxon>Candidatus Sulfotelmatobacter</taxon>
    </lineage>
</organism>
<comment type="similarity">
    <text evidence="3">In the C-terminal section; belongs to the transpeptidase family.</text>
</comment>
<dbReference type="InterPro" id="IPR023346">
    <property type="entry name" value="Lysozyme-like_dom_sf"/>
</dbReference>
<comment type="pathway">
    <text evidence="2">Cell wall biogenesis; peptidoglycan biosynthesis.</text>
</comment>
<accession>A0A2U3KYD2</accession>
<evidence type="ECO:0000256" key="5">
    <source>
        <dbReference type="ARBA" id="ARBA00022475"/>
    </source>
</evidence>
<keyword evidence="11" id="KW-0133">Cell shape</keyword>
<dbReference type="EMBL" id="OMOD01000150">
    <property type="protein sequence ID" value="SPF44648.1"/>
    <property type="molecule type" value="Genomic_DNA"/>
</dbReference>
<keyword evidence="9 22" id="KW-0808">Transferase</keyword>
<evidence type="ECO:0000256" key="6">
    <source>
        <dbReference type="ARBA" id="ARBA00022645"/>
    </source>
</evidence>
<evidence type="ECO:0000256" key="16">
    <source>
        <dbReference type="ARBA" id="ARBA00034000"/>
    </source>
</evidence>
<comment type="subcellular location">
    <subcellularLocation>
        <location evidence="1">Cell membrane</location>
    </subcellularLocation>
</comment>
<keyword evidence="19" id="KW-1133">Transmembrane helix</keyword>
<dbReference type="Gene3D" id="1.10.3810.10">
    <property type="entry name" value="Biosynthetic peptidoglycan transglycosylase-like"/>
    <property type="match status" value="1"/>
</dbReference>
<dbReference type="GO" id="GO:0009252">
    <property type="term" value="P:peptidoglycan biosynthetic process"/>
    <property type="evidence" value="ECO:0007669"/>
    <property type="project" value="UniProtKB-KW"/>
</dbReference>
<dbReference type="InterPro" id="IPR012338">
    <property type="entry name" value="Beta-lactam/transpept-like"/>
</dbReference>
<evidence type="ECO:0000256" key="18">
    <source>
        <dbReference type="SAM" id="MobiDB-lite"/>
    </source>
</evidence>
<dbReference type="EC" id="2.4.1.129" evidence="22"/>
<keyword evidence="5" id="KW-1003">Cell membrane</keyword>
<sequence>MMSLYENLPEVEIGGRKVVGRVLFGLLVLVSALVGATAGLLLVYTTDLPQVDALEAYRPSSITEIYDDHGRVLGSFALQRRVVASYDDFPPLLRDALVSIEDKDFYRHSGVNFWRIIGAAYRDIESGGKVQGASTLTMQLARNLFLSPDRSFHRKVQETMLAIQIERHFTKPQIFTLYANQIFLGAGVYGFEAASEFYFSKPAKQLTLEEATLLAGLPKGPSVYSPINHPDKAEKRRNLVINAMLEDGKITAMQAAQTRSTPVVLHLAHDPNSLAPYFVEEIRRYLEGKYGADQVHEGGLKVFTSLDVDLEKAATQAVLDGLAAYERRHGWKGPLENIVAEGAVLEKYSHPDWDDEPEVGGYFHALVTAAGPGIATMKFGRYTAALGQADVAWTGQKLADILKTGDICYVKILSLGANGAAKVSLEQDSGAQGALLAIDNATGGIKALVGGRDFNDSKFDRATQALRQVGSSFKPYVYTTVIDQGASPDDTVLDEPISFETPSGDYTPHNYDEKFEGIITLRRALAQSRNIPALKLANKVGIRSVIDYAERFGITTKLPPYLPVALGSAEITLLEQTSAYSVFPNDGVRVIPRYITRVTDYEGRVLEEDFPEVKDVISERTARIMTSMLREVVLHGTAVAAAKLPFPAGGKTGTTNDFTDAWFVGFTPTMTCGVWVGYDEKKSLGAKETGAHAALPIWMNFMTAAMAGKDAGDFQPPPALPRAAQKVDTPDTAPATEEAH</sequence>
<dbReference type="AlphaFoldDB" id="A0A2U3KYD2"/>
<dbReference type="InterPro" id="IPR036950">
    <property type="entry name" value="PBP_transglycosylase"/>
</dbReference>
<evidence type="ECO:0000256" key="12">
    <source>
        <dbReference type="ARBA" id="ARBA00022984"/>
    </source>
</evidence>
<keyword evidence="7" id="KW-0645">Protease</keyword>
<feature type="region of interest" description="Disordered" evidence="18">
    <location>
        <begin position="710"/>
        <end position="740"/>
    </location>
</feature>
<name>A0A2U3KYD2_9BACT</name>
<dbReference type="GO" id="GO:0008658">
    <property type="term" value="F:penicillin binding"/>
    <property type="evidence" value="ECO:0007669"/>
    <property type="project" value="InterPro"/>
</dbReference>
<dbReference type="InterPro" id="IPR050396">
    <property type="entry name" value="Glycosyltr_51/Transpeptidase"/>
</dbReference>
<feature type="domain" description="Glycosyl transferase family 51" evidence="21">
    <location>
        <begin position="70"/>
        <end position="244"/>
    </location>
</feature>
<evidence type="ECO:0000256" key="9">
    <source>
        <dbReference type="ARBA" id="ARBA00022679"/>
    </source>
</evidence>
<dbReference type="SUPFAM" id="SSF53955">
    <property type="entry name" value="Lysozyme-like"/>
    <property type="match status" value="1"/>
</dbReference>
<feature type="domain" description="Penicillin-binding protein transpeptidase" evidence="20">
    <location>
        <begin position="433"/>
        <end position="678"/>
    </location>
</feature>
<keyword evidence="13 19" id="KW-0472">Membrane</keyword>
<proteinExistence type="inferred from homology"/>
<dbReference type="GO" id="GO:0030288">
    <property type="term" value="C:outer membrane-bounded periplasmic space"/>
    <property type="evidence" value="ECO:0007669"/>
    <property type="project" value="TreeGrafter"/>
</dbReference>
<dbReference type="PANTHER" id="PTHR32282">
    <property type="entry name" value="BINDING PROTEIN TRANSPEPTIDASE, PUTATIVE-RELATED"/>
    <property type="match status" value="1"/>
</dbReference>
<evidence type="ECO:0000256" key="2">
    <source>
        <dbReference type="ARBA" id="ARBA00004752"/>
    </source>
</evidence>
<evidence type="ECO:0000313" key="23">
    <source>
        <dbReference type="Proteomes" id="UP000238701"/>
    </source>
</evidence>
<keyword evidence="12" id="KW-0573">Peptidoglycan synthesis</keyword>
<dbReference type="Gene3D" id="3.40.710.10">
    <property type="entry name" value="DD-peptidase/beta-lactamase superfamily"/>
    <property type="match status" value="2"/>
</dbReference>
<dbReference type="Pfam" id="PF00912">
    <property type="entry name" value="Transgly"/>
    <property type="match status" value="1"/>
</dbReference>
<evidence type="ECO:0000256" key="7">
    <source>
        <dbReference type="ARBA" id="ARBA00022670"/>
    </source>
</evidence>
<keyword evidence="15" id="KW-0961">Cell wall biogenesis/degradation</keyword>
<evidence type="ECO:0000313" key="22">
    <source>
        <dbReference type="EMBL" id="SPF44648.1"/>
    </source>
</evidence>
<keyword evidence="10" id="KW-0378">Hydrolase</keyword>
<evidence type="ECO:0000256" key="13">
    <source>
        <dbReference type="ARBA" id="ARBA00023136"/>
    </source>
</evidence>
<dbReference type="InterPro" id="IPR001264">
    <property type="entry name" value="Glyco_trans_51"/>
</dbReference>
<dbReference type="GO" id="GO:0008360">
    <property type="term" value="P:regulation of cell shape"/>
    <property type="evidence" value="ECO:0007669"/>
    <property type="project" value="UniProtKB-KW"/>
</dbReference>
<evidence type="ECO:0000256" key="17">
    <source>
        <dbReference type="ARBA" id="ARBA00049902"/>
    </source>
</evidence>
<protein>
    <submittedName>
        <fullName evidence="22">Penicillin-binding protein 1A</fullName>
        <ecNumber evidence="22">2.4.1.129</ecNumber>
    </submittedName>
</protein>
<evidence type="ECO:0000259" key="20">
    <source>
        <dbReference type="Pfam" id="PF00905"/>
    </source>
</evidence>
<dbReference type="InterPro" id="IPR001460">
    <property type="entry name" value="PCN-bd_Tpept"/>
</dbReference>
<dbReference type="PANTHER" id="PTHR32282:SF11">
    <property type="entry name" value="PENICILLIN-BINDING PROTEIN 1B"/>
    <property type="match status" value="1"/>
</dbReference>
<dbReference type="GO" id="GO:0071555">
    <property type="term" value="P:cell wall organization"/>
    <property type="evidence" value="ECO:0007669"/>
    <property type="project" value="UniProtKB-KW"/>
</dbReference>
<dbReference type="Pfam" id="PF00905">
    <property type="entry name" value="Transpeptidase"/>
    <property type="match status" value="1"/>
</dbReference>
<dbReference type="NCBIfam" id="TIGR02074">
    <property type="entry name" value="PBP_1a_fam"/>
    <property type="match status" value="1"/>
</dbReference>
<evidence type="ECO:0000256" key="14">
    <source>
        <dbReference type="ARBA" id="ARBA00023268"/>
    </source>
</evidence>
<dbReference type="OrthoDB" id="9766909at2"/>
<evidence type="ECO:0000256" key="19">
    <source>
        <dbReference type="SAM" id="Phobius"/>
    </source>
</evidence>
<evidence type="ECO:0000256" key="11">
    <source>
        <dbReference type="ARBA" id="ARBA00022960"/>
    </source>
</evidence>
<evidence type="ECO:0000256" key="3">
    <source>
        <dbReference type="ARBA" id="ARBA00007090"/>
    </source>
</evidence>
<comment type="catalytic activity">
    <reaction evidence="16">
        <text>Preferential cleavage: (Ac)2-L-Lys-D-Ala-|-D-Ala. Also transpeptidation of peptidyl-alanyl moieties that are N-acyl substituents of D-alanine.</text>
        <dbReference type="EC" id="3.4.16.4"/>
    </reaction>
</comment>
<evidence type="ECO:0000256" key="10">
    <source>
        <dbReference type="ARBA" id="ARBA00022801"/>
    </source>
</evidence>
<keyword evidence="19" id="KW-0812">Transmembrane</keyword>
<evidence type="ECO:0000259" key="21">
    <source>
        <dbReference type="Pfam" id="PF00912"/>
    </source>
</evidence>
<evidence type="ECO:0000256" key="4">
    <source>
        <dbReference type="ARBA" id="ARBA00007739"/>
    </source>
</evidence>
<keyword evidence="6" id="KW-0121">Carboxypeptidase</keyword>
<evidence type="ECO:0000256" key="15">
    <source>
        <dbReference type="ARBA" id="ARBA00023316"/>
    </source>
</evidence>
<dbReference type="GO" id="GO:0005886">
    <property type="term" value="C:plasma membrane"/>
    <property type="evidence" value="ECO:0007669"/>
    <property type="project" value="UniProtKB-SubCell"/>
</dbReference>
<dbReference type="GO" id="GO:0009002">
    <property type="term" value="F:serine-type D-Ala-D-Ala carboxypeptidase activity"/>
    <property type="evidence" value="ECO:0007669"/>
    <property type="project" value="UniProtKB-EC"/>
</dbReference>
<dbReference type="SUPFAM" id="SSF56601">
    <property type="entry name" value="beta-lactamase/transpeptidase-like"/>
    <property type="match status" value="1"/>
</dbReference>